<gene>
    <name evidence="3" type="ordered locus">CAP2UW1_3102</name>
</gene>
<dbReference type="SUPFAM" id="SSF52540">
    <property type="entry name" value="P-loop containing nucleoside triphosphate hydrolases"/>
    <property type="match status" value="1"/>
</dbReference>
<proteinExistence type="predicted"/>
<dbReference type="eggNOG" id="COG0419">
    <property type="taxonomic scope" value="Bacteria"/>
</dbReference>
<reference evidence="3" key="1">
    <citation type="submission" date="2009-08" db="EMBL/GenBank/DDBJ databases">
        <authorList>
            <consortium name="US DOE Joint Genome Institute"/>
            <person name="Lucas S."/>
            <person name="Copeland A."/>
            <person name="Lapidus A."/>
            <person name="Glavina del Rio T."/>
            <person name="Dalin E."/>
            <person name="Tice H."/>
            <person name="Bruce D."/>
            <person name="Barry K."/>
            <person name="Pitluck S."/>
            <person name="Lowry S."/>
            <person name="Larimer F."/>
            <person name="Land M."/>
            <person name="Hauser L."/>
            <person name="Kyrpides N."/>
            <person name="Ivanova N."/>
            <person name="McMahon K.D."/>
            <person name="Hugenholtz P."/>
        </authorList>
    </citation>
    <scope>NUCLEOTIDE SEQUENCE</scope>
    <source>
        <strain evidence="3">UW-1</strain>
    </source>
</reference>
<dbReference type="KEGG" id="app:CAP2UW1_3102"/>
<dbReference type="STRING" id="522306.CAP2UW1_3102"/>
<dbReference type="PANTHER" id="PTHR41259">
    <property type="entry name" value="DOUBLE-STRAND BREAK REPAIR RAD50 ATPASE, PUTATIVE-RELATED"/>
    <property type="match status" value="1"/>
</dbReference>
<name>C7RUY0_ACCRE</name>
<dbReference type="AlphaFoldDB" id="C7RUY0"/>
<dbReference type="eggNOG" id="COG4717">
    <property type="taxonomic scope" value="Bacteria"/>
</dbReference>
<accession>C7RUY0</accession>
<keyword evidence="1" id="KW-0175">Coiled coil</keyword>
<feature type="domain" description="YhaN AAA" evidence="2">
    <location>
        <begin position="1"/>
        <end position="206"/>
    </location>
</feature>
<evidence type="ECO:0000313" key="3">
    <source>
        <dbReference type="EMBL" id="ACV36375.1"/>
    </source>
</evidence>
<dbReference type="Pfam" id="PF13514">
    <property type="entry name" value="AAA_27"/>
    <property type="match status" value="1"/>
</dbReference>
<dbReference type="OrthoDB" id="9764467at2"/>
<feature type="coiled-coil region" evidence="1">
    <location>
        <begin position="577"/>
        <end position="611"/>
    </location>
</feature>
<organism evidence="3">
    <name type="scientific">Accumulibacter regalis</name>
    <dbReference type="NCBI Taxonomy" id="522306"/>
    <lineage>
        <taxon>Bacteria</taxon>
        <taxon>Pseudomonadati</taxon>
        <taxon>Pseudomonadota</taxon>
        <taxon>Betaproteobacteria</taxon>
        <taxon>Candidatus Accumulibacter</taxon>
    </lineage>
</organism>
<dbReference type="PANTHER" id="PTHR41259:SF1">
    <property type="entry name" value="DOUBLE-STRAND BREAK REPAIR RAD50 ATPASE, PUTATIVE-RELATED"/>
    <property type="match status" value="1"/>
</dbReference>
<dbReference type="InterPro" id="IPR038734">
    <property type="entry name" value="YhaN_AAA"/>
</dbReference>
<evidence type="ECO:0000256" key="1">
    <source>
        <dbReference type="SAM" id="Coils"/>
    </source>
</evidence>
<feature type="coiled-coil region" evidence="1">
    <location>
        <begin position="182"/>
        <end position="240"/>
    </location>
</feature>
<dbReference type="Gene3D" id="3.40.50.300">
    <property type="entry name" value="P-loop containing nucleotide triphosphate hydrolases"/>
    <property type="match status" value="2"/>
</dbReference>
<evidence type="ECO:0000259" key="2">
    <source>
        <dbReference type="Pfam" id="PF13514"/>
    </source>
</evidence>
<dbReference type="InterPro" id="IPR027417">
    <property type="entry name" value="P-loop_NTPase"/>
</dbReference>
<reference evidence="3" key="2">
    <citation type="submission" date="2009-09" db="EMBL/GenBank/DDBJ databases">
        <title>Complete sequence of chromosome of Candidatus Accumulibacter phosphatis clade IIA str. UW-1.</title>
        <authorList>
            <consortium name="US DOE Joint Genome Institute"/>
            <person name="Martin H.G."/>
            <person name="Ivanova N."/>
            <person name="Kunin V."/>
            <person name="Warnecke F."/>
            <person name="Barry K."/>
            <person name="He S."/>
            <person name="Salamov A."/>
            <person name="Szeto E."/>
            <person name="Dalin E."/>
            <person name="Pangilinan J.L."/>
            <person name="Lapidus A."/>
            <person name="Lowry S."/>
            <person name="Kyrpides N.C."/>
            <person name="McMahon K.D."/>
            <person name="Hugenholtz P."/>
        </authorList>
    </citation>
    <scope>NUCLEOTIDE SEQUENCE [LARGE SCALE GENOMIC DNA]</scope>
    <source>
        <strain evidence="3">UW-1</strain>
    </source>
</reference>
<protein>
    <recommendedName>
        <fullName evidence="2">YhaN AAA domain-containing protein</fullName>
    </recommendedName>
</protein>
<feature type="coiled-coil region" evidence="1">
    <location>
        <begin position="443"/>
        <end position="470"/>
    </location>
</feature>
<sequence length="1152" mass="124393">MRINRLDLHRYGKFTDCSLTLPAAPCDFHMLVGANEAGKSTIRAAILDLLFGIEARSTYDFLHPRSELRLAGSITHAADSLDFQRLRKSSKSLLDAAGQPLGDDALLPFLGNSERSFFDQMFALDHLRLIRGGNEILNASNDIGRILFQSAAGIGSLGAVRDQLEAEADKLWARRHARDRAYYAAKDELAVAEAELKRATMRTRDWLDASGKVQALQDRMAGLQDQVRALETERAALERVRRVAPSVRAHQGSQQELAALGEVIQLPADAGASLAAAEREMASATTRQKLLVERAGQLQALLATIVLDDAVLACAADITALAERRQQTRFHTRDIDKRQQEVKVHWQDIEACVRQLGWPAGDEDHLASRLPPAPVRSSLAALARRHATLELALAAATDAAHQKAREVEAIEADLAALPTLVISPSLRAALETALRLGDFRAAQQREEGRVAKAERELHQAESRLGAWKTDLSPPGQLALPAAAQAERLLRRATENEAAQTALRQRALEVAAEIESLELATTQFRRAHDPVTSGQVADARHVRDAVWTAIRSGGAALTDSAAIYEEHVETADRLADQRHAKAHEAAELQAKLDDAERRHRQAEQIAERLRALADEAATIDGEWAAQAAALGVPTLPLAAFEGWQEARAATLRAADAALQARAEQQQTADAVARAQAALRAAIADVGVALPSDLEALILAARHLVDEAAATATRRAELTRQLAAAKSASADLARRRDAADAALADWQERWQQGLRSAGLAGDTDVGTLEGTLKLFDDIDDKRQAIRELRQARIAAMQKDLDDFRSECRRLADLLAPAMVGESPDETARRLNARLLQARDDAREAARLTGEIARAGEQIAEVAGAIDTARAAVDPLLRLARATSHADLHAAVTRSDTARALSLSAAAARRAAEEAGDGLPLAALAAAVDATDMTQVTVRLAEIARQLASERELQVTLAAELATAGTSLARIAGQDDAARAEAARQQALASMADAAERFIQVHTAGRLLRWAIDRYRETRQGPMLARAGEIFCRLTLGSFAKLTVDFEARPPLLEGLRADGRTVGIGGMSEGTRDQLYLALRLAALEMHISQACALPFIADDLFINYDDVRARAGIEAIADLSKTTQVIFLSHHPHLVPAVREVFGDAANVVMLGG</sequence>
<feature type="coiled-coil region" evidence="1">
    <location>
        <begin position="776"/>
        <end position="845"/>
    </location>
</feature>
<dbReference type="HOGENOM" id="CLU_006135_0_0_4"/>
<dbReference type="EMBL" id="CP001715">
    <property type="protein sequence ID" value="ACV36375.1"/>
    <property type="molecule type" value="Genomic_DNA"/>
</dbReference>